<gene>
    <name evidence="1" type="ORF">SAMN05216372_10418</name>
</gene>
<evidence type="ECO:0000313" key="1">
    <source>
        <dbReference type="EMBL" id="SFD77006.1"/>
    </source>
</evidence>
<evidence type="ECO:0000313" key="2">
    <source>
        <dbReference type="Proteomes" id="UP000243950"/>
    </source>
</evidence>
<dbReference type="EMBL" id="FOMO01000004">
    <property type="protein sequence ID" value="SFD77006.1"/>
    <property type="molecule type" value="Genomic_DNA"/>
</dbReference>
<dbReference type="Proteomes" id="UP000243950">
    <property type="component" value="Unassembled WGS sequence"/>
</dbReference>
<accession>A0A1I1V1W3</accession>
<protein>
    <submittedName>
        <fullName evidence="1">Cysteine-rich CWC</fullName>
    </submittedName>
</protein>
<dbReference type="AlphaFoldDB" id="A0A1I1V1W3"/>
<dbReference type="Pfam" id="PF14375">
    <property type="entry name" value="Cys_rich_CWC"/>
    <property type="match status" value="1"/>
</dbReference>
<proteinExistence type="predicted"/>
<dbReference type="RefSeq" id="WP_093503576.1">
    <property type="nucleotide sequence ID" value="NZ_BSSG01000003.1"/>
</dbReference>
<dbReference type="InterPro" id="IPR032720">
    <property type="entry name" value="Cys_rich_CWC"/>
</dbReference>
<sequence>MNTNLCPACGKLNNCAQATSGSEVTHCWCFEIEVKPQALQNLPLEALNRACLCPACAGAVREAASSKQDGGSD</sequence>
<name>A0A1I1V1W3_PSEOC</name>
<reference evidence="2" key="1">
    <citation type="submission" date="2016-10" db="EMBL/GenBank/DDBJ databases">
        <authorList>
            <person name="Varghese N."/>
            <person name="Submissions S."/>
        </authorList>
    </citation>
    <scope>NUCLEOTIDE SEQUENCE [LARGE SCALE GENOMIC DNA]</scope>
    <source>
        <strain evidence="2">JCM 2783</strain>
    </source>
</reference>
<keyword evidence="2" id="KW-1185">Reference proteome</keyword>
<organism evidence="1 2">
    <name type="scientific">Pseudomonas straminea</name>
    <dbReference type="NCBI Taxonomy" id="47882"/>
    <lineage>
        <taxon>Bacteria</taxon>
        <taxon>Pseudomonadati</taxon>
        <taxon>Pseudomonadota</taxon>
        <taxon>Gammaproteobacteria</taxon>
        <taxon>Pseudomonadales</taxon>
        <taxon>Pseudomonadaceae</taxon>
        <taxon>Phytopseudomonas</taxon>
    </lineage>
</organism>